<reference evidence="8" key="2">
    <citation type="submission" date="2025-09" db="UniProtKB">
        <authorList>
            <consortium name="Ensembl"/>
        </authorList>
    </citation>
    <scope>IDENTIFICATION</scope>
</reference>
<dbReference type="InterPro" id="IPR048952">
    <property type="entry name" value="AsnRS_N"/>
</dbReference>
<dbReference type="Gene3D" id="2.40.50.140">
    <property type="entry name" value="Nucleic acid-binding proteins"/>
    <property type="match status" value="1"/>
</dbReference>
<dbReference type="Pfam" id="PF20917">
    <property type="entry name" value="AsnRS_N"/>
    <property type="match status" value="1"/>
</dbReference>
<dbReference type="Gene3D" id="3.30.1910.20">
    <property type="entry name" value="asparaginyl-tRNA synthetase, N-terminal domain"/>
    <property type="match status" value="1"/>
</dbReference>
<evidence type="ECO:0000313" key="9">
    <source>
        <dbReference type="Proteomes" id="UP000472277"/>
    </source>
</evidence>
<dbReference type="GO" id="GO:0003676">
    <property type="term" value="F:nucleic acid binding"/>
    <property type="evidence" value="ECO:0007669"/>
    <property type="project" value="InterPro"/>
</dbReference>
<feature type="region of interest" description="Disordered" evidence="5">
    <location>
        <begin position="82"/>
        <end position="116"/>
    </location>
</feature>
<evidence type="ECO:0000256" key="4">
    <source>
        <dbReference type="ARBA" id="ARBA00023146"/>
    </source>
</evidence>
<dbReference type="SUPFAM" id="SSF50249">
    <property type="entry name" value="Nucleic acid-binding proteins"/>
    <property type="match status" value="1"/>
</dbReference>
<dbReference type="GO" id="GO:0004816">
    <property type="term" value="F:asparagine-tRNA ligase activity"/>
    <property type="evidence" value="ECO:0007669"/>
    <property type="project" value="TreeGrafter"/>
</dbReference>
<dbReference type="InterPro" id="IPR004365">
    <property type="entry name" value="NA-bd_OB_tRNA"/>
</dbReference>
<dbReference type="SUPFAM" id="SSF55681">
    <property type="entry name" value="Class II aaRS and biotin synthetases"/>
    <property type="match status" value="1"/>
</dbReference>
<sequence>MAEEVTKTTGGLSVGELYVSDKEGNDQDGEGTEQKPFKTSLRALTFAGKEPFPTIYVDSQKEGERWAVISKTQMKNVMKVFAREQMKSDSKDKKEAEDSERREKNLEEAKKITIENDSSLPEPKTVKIYQLEPLRGERVKVFGWVHRMRKQGKNLLFIVLRDGTGFLQCVLNDKLDLLSRLEDLVCDVVDRVLKSPAASLLYQVNPDFKPPKRPFKRINYSDAIIWLKEHDIKKDDGTYYEFGEVHFDYE</sequence>
<dbReference type="InterPro" id="IPR012340">
    <property type="entry name" value="NA-bd_OB-fold"/>
</dbReference>
<feature type="compositionally biased region" description="Basic and acidic residues" evidence="5">
    <location>
        <begin position="82"/>
        <end position="114"/>
    </location>
</feature>
<feature type="domain" description="Asparagine--tRNA ligase N-terminal" evidence="7">
    <location>
        <begin position="32"/>
        <end position="121"/>
    </location>
</feature>
<keyword evidence="9" id="KW-1185">Reference proteome</keyword>
<evidence type="ECO:0000256" key="3">
    <source>
        <dbReference type="ARBA" id="ARBA00022917"/>
    </source>
</evidence>
<dbReference type="AlphaFoldDB" id="A0A673YP09"/>
<name>A0A673YP09_SALTR</name>
<gene>
    <name evidence="8" type="primary">NARS1</name>
    <name evidence="8" type="synonym">LOC115160154</name>
</gene>
<keyword evidence="4" id="KW-0030">Aminoacyl-tRNA synthetase</keyword>
<evidence type="ECO:0000256" key="5">
    <source>
        <dbReference type="SAM" id="MobiDB-lite"/>
    </source>
</evidence>
<dbReference type="GO" id="GO:0005737">
    <property type="term" value="C:cytoplasm"/>
    <property type="evidence" value="ECO:0007669"/>
    <property type="project" value="UniProtKB-SubCell"/>
</dbReference>
<evidence type="ECO:0000259" key="6">
    <source>
        <dbReference type="Pfam" id="PF01336"/>
    </source>
</evidence>
<dbReference type="PANTHER" id="PTHR22594:SF16">
    <property type="entry name" value="ASPARAGINE--TRNA LIGASE, CYTOPLASMIC"/>
    <property type="match status" value="1"/>
</dbReference>
<protein>
    <submittedName>
        <fullName evidence="8">Asparaginyl-tRNA synthetase 1</fullName>
    </submittedName>
</protein>
<dbReference type="GO" id="GO:0006421">
    <property type="term" value="P:asparaginyl-tRNA aminoacylation"/>
    <property type="evidence" value="ECO:0007669"/>
    <property type="project" value="TreeGrafter"/>
</dbReference>
<dbReference type="GeneTree" id="ENSGT01030000234618"/>
<dbReference type="CDD" id="cd04323">
    <property type="entry name" value="AsnRS_cyto_like_N"/>
    <property type="match status" value="1"/>
</dbReference>
<evidence type="ECO:0000256" key="2">
    <source>
        <dbReference type="ARBA" id="ARBA00022490"/>
    </source>
</evidence>
<feature type="domain" description="OB" evidence="6">
    <location>
        <begin position="139"/>
        <end position="173"/>
    </location>
</feature>
<evidence type="ECO:0000313" key="8">
    <source>
        <dbReference type="Ensembl" id="ENSSTUP00000035945.1"/>
    </source>
</evidence>
<accession>A0A673YP09</accession>
<keyword evidence="4" id="KW-0436">Ligase</keyword>
<dbReference type="Proteomes" id="UP000472277">
    <property type="component" value="Chromosome 23"/>
</dbReference>
<keyword evidence="2" id="KW-0963">Cytoplasm</keyword>
<keyword evidence="3" id="KW-0648">Protein biosynthesis</keyword>
<organism evidence="8 9">
    <name type="scientific">Salmo trutta</name>
    <name type="common">Brown trout</name>
    <dbReference type="NCBI Taxonomy" id="8032"/>
    <lineage>
        <taxon>Eukaryota</taxon>
        <taxon>Metazoa</taxon>
        <taxon>Chordata</taxon>
        <taxon>Craniata</taxon>
        <taxon>Vertebrata</taxon>
        <taxon>Euteleostomi</taxon>
        <taxon>Actinopterygii</taxon>
        <taxon>Neopterygii</taxon>
        <taxon>Teleostei</taxon>
        <taxon>Protacanthopterygii</taxon>
        <taxon>Salmoniformes</taxon>
        <taxon>Salmonidae</taxon>
        <taxon>Salmoninae</taxon>
        <taxon>Salmo</taxon>
    </lineage>
</organism>
<feature type="region of interest" description="Disordered" evidence="5">
    <location>
        <begin position="1"/>
        <end position="39"/>
    </location>
</feature>
<reference evidence="8" key="1">
    <citation type="submission" date="2025-08" db="UniProtKB">
        <authorList>
            <consortium name="Ensembl"/>
        </authorList>
    </citation>
    <scope>IDENTIFICATION</scope>
</reference>
<dbReference type="Ensembl" id="ENSSTUT00000037573.1">
    <property type="protein sequence ID" value="ENSSTUP00000035945.1"/>
    <property type="gene ID" value="ENSSTUG00000014825.1"/>
</dbReference>
<evidence type="ECO:0000259" key="7">
    <source>
        <dbReference type="Pfam" id="PF20917"/>
    </source>
</evidence>
<dbReference type="PANTHER" id="PTHR22594">
    <property type="entry name" value="ASPARTYL/LYSYL-TRNA SYNTHETASE"/>
    <property type="match status" value="1"/>
</dbReference>
<dbReference type="Pfam" id="PF01336">
    <property type="entry name" value="tRNA_anti-codon"/>
    <property type="match status" value="1"/>
</dbReference>
<proteinExistence type="predicted"/>
<comment type="subcellular location">
    <subcellularLocation>
        <location evidence="1">Cytoplasm</location>
    </subcellularLocation>
</comment>
<dbReference type="GO" id="GO:0005524">
    <property type="term" value="F:ATP binding"/>
    <property type="evidence" value="ECO:0007669"/>
    <property type="project" value="UniProtKB-KW"/>
</dbReference>
<evidence type="ECO:0000256" key="1">
    <source>
        <dbReference type="ARBA" id="ARBA00004496"/>
    </source>
</evidence>
<dbReference type="InterPro" id="IPR045864">
    <property type="entry name" value="aa-tRNA-synth_II/BPL/LPL"/>
</dbReference>